<evidence type="ECO:0000313" key="2">
    <source>
        <dbReference type="EMBL" id="EPF81660.1"/>
    </source>
</evidence>
<reference evidence="2 3" key="1">
    <citation type="submission" date="2013-06" db="EMBL/GenBank/DDBJ databases">
        <title>The Genome Sequence of Acinetobacter rudis CIP 110305.</title>
        <authorList>
            <consortium name="The Broad Institute Genome Sequencing Platform"/>
            <consortium name="The Broad Institute Genome Sequencing Center for Infectious Disease"/>
            <person name="Cerqueira G."/>
            <person name="Feldgarden M."/>
            <person name="Courvalin P."/>
            <person name="Perichon B."/>
            <person name="Grillot-Courvalin C."/>
            <person name="Clermont D."/>
            <person name="Rocha E."/>
            <person name="Yoon E.-J."/>
            <person name="Nemec A."/>
            <person name="Young S.K."/>
            <person name="Zeng Q."/>
            <person name="Gargeya S."/>
            <person name="Fitzgerald M."/>
            <person name="Abouelleil A."/>
            <person name="Alvarado L."/>
            <person name="Berlin A.M."/>
            <person name="Chapman S.B."/>
            <person name="Dewar J."/>
            <person name="Goldberg J."/>
            <person name="Griggs A."/>
            <person name="Gujja S."/>
            <person name="Hansen M."/>
            <person name="Howarth C."/>
            <person name="Imamovic A."/>
            <person name="Larimer J."/>
            <person name="McCowan C."/>
            <person name="Murphy C."/>
            <person name="Pearson M."/>
            <person name="Priest M."/>
            <person name="Roberts A."/>
            <person name="Saif S."/>
            <person name="Shea T."/>
            <person name="Sykes S."/>
            <person name="Wortman J."/>
            <person name="Nusbaum C."/>
            <person name="Birren B."/>
        </authorList>
    </citation>
    <scope>NUCLEOTIDE SEQUENCE [LARGE SCALE GENOMIC DNA]</scope>
    <source>
        <strain evidence="2 3">CIP 110305</strain>
    </source>
</reference>
<dbReference type="HOGENOM" id="CLU_2010329_0_0_6"/>
<proteinExistence type="predicted"/>
<keyword evidence="3" id="KW-1185">Reference proteome</keyword>
<comment type="caution">
    <text evidence="2">The sequence shown here is derived from an EMBL/GenBank/DDBJ whole genome shotgun (WGS) entry which is preliminary data.</text>
</comment>
<organism evidence="2 3">
    <name type="scientific">Acinetobacter rudis CIP 110305</name>
    <dbReference type="NCBI Taxonomy" id="421052"/>
    <lineage>
        <taxon>Bacteria</taxon>
        <taxon>Pseudomonadati</taxon>
        <taxon>Pseudomonadota</taxon>
        <taxon>Gammaproteobacteria</taxon>
        <taxon>Moraxellales</taxon>
        <taxon>Moraxellaceae</taxon>
        <taxon>Acinetobacter</taxon>
    </lineage>
</organism>
<dbReference type="PATRIC" id="fig|421052.3.peg.294"/>
<name>S3NNI4_9GAMM</name>
<dbReference type="AlphaFoldDB" id="S3NNI4"/>
<gene>
    <name evidence="2" type="ORF">F945_00294</name>
</gene>
<evidence type="ECO:0000256" key="1">
    <source>
        <dbReference type="SAM" id="Coils"/>
    </source>
</evidence>
<feature type="coiled-coil region" evidence="1">
    <location>
        <begin position="93"/>
        <end position="120"/>
    </location>
</feature>
<keyword evidence="1" id="KW-0175">Coiled coil</keyword>
<dbReference type="RefSeq" id="WP_016654744.1">
    <property type="nucleotide sequence ID" value="NZ_KE340348.1"/>
</dbReference>
<dbReference type="EMBL" id="ATGI01000002">
    <property type="protein sequence ID" value="EPF81660.1"/>
    <property type="molecule type" value="Genomic_DNA"/>
</dbReference>
<protein>
    <submittedName>
        <fullName evidence="2">Uncharacterized protein</fullName>
    </submittedName>
</protein>
<dbReference type="Proteomes" id="UP000014568">
    <property type="component" value="Unassembled WGS sequence"/>
</dbReference>
<evidence type="ECO:0000313" key="3">
    <source>
        <dbReference type="Proteomes" id="UP000014568"/>
    </source>
</evidence>
<dbReference type="STRING" id="632955.GCA_000829675_00509"/>
<accession>S3NNI4</accession>
<sequence length="123" mass="14223">MLTLAALQSLQALRAIDDEETQATANQLSHPETSKRLFDQKRQSFQHYEHELNELDLKSVEAHRFRTQLKSFNQLTLEYQKVEQQNNLDQSSQKSLQQKLKEAQSELENTYRAMEKSISAAGA</sequence>